<dbReference type="Pfam" id="PF24969">
    <property type="entry name" value="LRR_15"/>
    <property type="match status" value="1"/>
</dbReference>
<dbReference type="HOGENOM" id="CLU_863587_0_0_1"/>
<evidence type="ECO:0000313" key="3">
    <source>
        <dbReference type="Proteomes" id="UP000001055"/>
    </source>
</evidence>
<protein>
    <recommendedName>
        <fullName evidence="1">Leucine-rich repeat domain-containing protein</fullName>
    </recommendedName>
</protein>
<dbReference type="Proteomes" id="UP000001055">
    <property type="component" value="Unassembled WGS sequence"/>
</dbReference>
<sequence>MAANYLQLLADIAVCAPNLQRLCVVSLETSSISFWQYVIPGGGYPPFEDKAITSVFQKLESASLQIHAESASVYTAKEVAWFHSICSSMVSVPKLKDFRASGVTSQNWTPKIHGAFKQLQRLEFTECCLDIEDVVDIWNACQGLRHIVCEWAFLIATGTKPSDLYTALLRHSKTLQTLHLDMREVRTDDGFTASERLGSLQLFTALKSLAICEITLLGHVWTLAALREDLLPRCLTDLLPTNLESFALLLLEDQAMENIHRLQEPLVLSTFVRNCQRGFSGLKEVRVVSIHDIHAPKITNAFEGTGVNFSLVTESKHSFFGM</sequence>
<dbReference type="SUPFAM" id="SSF52047">
    <property type="entry name" value="RNI-like"/>
    <property type="match status" value="1"/>
</dbReference>
<dbReference type="KEGG" id="pno:SNOG_15358"/>
<organism evidence="2 3">
    <name type="scientific">Phaeosphaeria nodorum (strain SN15 / ATCC MYA-4574 / FGSC 10173)</name>
    <name type="common">Glume blotch fungus</name>
    <name type="synonym">Parastagonospora nodorum</name>
    <dbReference type="NCBI Taxonomy" id="321614"/>
    <lineage>
        <taxon>Eukaryota</taxon>
        <taxon>Fungi</taxon>
        <taxon>Dikarya</taxon>
        <taxon>Ascomycota</taxon>
        <taxon>Pezizomycotina</taxon>
        <taxon>Dothideomycetes</taxon>
        <taxon>Pleosporomycetidae</taxon>
        <taxon>Pleosporales</taxon>
        <taxon>Pleosporineae</taxon>
        <taxon>Phaeosphaeriaceae</taxon>
        <taxon>Parastagonospora</taxon>
    </lineage>
</organism>
<reference evidence="3" key="1">
    <citation type="journal article" date="2007" name="Plant Cell">
        <title>Dothideomycete-plant interactions illuminated by genome sequencing and EST analysis of the wheat pathogen Stagonospora nodorum.</title>
        <authorList>
            <person name="Hane J.K."/>
            <person name="Lowe R.G."/>
            <person name="Solomon P.S."/>
            <person name="Tan K.C."/>
            <person name="Schoch C.L."/>
            <person name="Spatafora J.W."/>
            <person name="Crous P.W."/>
            <person name="Kodira C."/>
            <person name="Birren B.W."/>
            <person name="Galagan J.E."/>
            <person name="Torriani S.F."/>
            <person name="McDonald B.A."/>
            <person name="Oliver R.P."/>
        </authorList>
    </citation>
    <scope>NUCLEOTIDE SEQUENCE [LARGE SCALE GENOMIC DNA]</scope>
    <source>
        <strain evidence="3">SN15 / ATCC MYA-4574 / FGSC 10173</strain>
    </source>
</reference>
<dbReference type="GeneID" id="5982437"/>
<evidence type="ECO:0000313" key="2">
    <source>
        <dbReference type="EMBL" id="EAT77291.2"/>
    </source>
</evidence>
<gene>
    <name evidence="2" type="ORF">SNOG_15358</name>
</gene>
<dbReference type="InterPro" id="IPR056867">
    <property type="entry name" value="LRR_15"/>
</dbReference>
<dbReference type="RefSeq" id="XP_001805508.1">
    <property type="nucleotide sequence ID" value="XM_001805456.1"/>
</dbReference>
<accession>Q0TYT9</accession>
<dbReference type="AlphaFoldDB" id="Q0TYT9"/>
<dbReference type="InterPro" id="IPR032675">
    <property type="entry name" value="LRR_dom_sf"/>
</dbReference>
<dbReference type="Gene3D" id="3.80.10.10">
    <property type="entry name" value="Ribonuclease Inhibitor"/>
    <property type="match status" value="1"/>
</dbReference>
<feature type="domain" description="Leucine-rich repeat" evidence="1">
    <location>
        <begin position="88"/>
        <end position="315"/>
    </location>
</feature>
<evidence type="ECO:0000259" key="1">
    <source>
        <dbReference type="Pfam" id="PF24969"/>
    </source>
</evidence>
<dbReference type="InParanoid" id="Q0TYT9"/>
<dbReference type="eggNOG" id="ENOG502T1HW">
    <property type="taxonomic scope" value="Eukaryota"/>
</dbReference>
<proteinExistence type="predicted"/>
<name>Q0TYT9_PHANO</name>
<dbReference type="EMBL" id="CH445361">
    <property type="protein sequence ID" value="EAT77291.2"/>
    <property type="molecule type" value="Genomic_DNA"/>
</dbReference>
<dbReference type="VEuPathDB" id="FungiDB:JI435_153580"/>